<evidence type="ECO:0000313" key="2">
    <source>
        <dbReference type="EMBL" id="CZT23568.1"/>
    </source>
</evidence>
<dbReference type="EMBL" id="FJUY01000017">
    <property type="protein sequence ID" value="CZT23568.1"/>
    <property type="molecule type" value="Genomic_DNA"/>
</dbReference>
<dbReference type="RefSeq" id="XP_023630292.1">
    <property type="nucleotide sequence ID" value="XM_023774524.1"/>
</dbReference>
<protein>
    <recommendedName>
        <fullName evidence="1">DUF7962 domain-containing protein</fullName>
    </recommendedName>
</protein>
<dbReference type="SUPFAM" id="SSF47616">
    <property type="entry name" value="GST C-terminal domain-like"/>
    <property type="match status" value="1"/>
</dbReference>
<keyword evidence="3" id="KW-1185">Reference proteome</keyword>
<name>A0A2D3VP04_9PEZI</name>
<evidence type="ECO:0000313" key="3">
    <source>
        <dbReference type="Proteomes" id="UP000225277"/>
    </source>
</evidence>
<feature type="domain" description="DUF7962" evidence="1">
    <location>
        <begin position="75"/>
        <end position="199"/>
    </location>
</feature>
<accession>A0A2D3VP04</accession>
<dbReference type="OrthoDB" id="202840at2759"/>
<dbReference type="STRING" id="112498.A0A2D3VP04"/>
<gene>
    <name evidence="2" type="ORF">RCC_09282</name>
</gene>
<dbReference type="AlphaFoldDB" id="A0A2D3VP04"/>
<sequence length="307" mass="34044">MPRPLLQGRLGINYRRIPIMSIGRDIYIDTRLIISKLETFFPEGALKASDPWGAGFEEILQGWTIDGGFFWRTAGSIPLSAPLLQNEVWVQDRKEGSGGAFNVEALAENRSWCIGQLKVYLGILERMLEDGRQWLMGQESPTLAELHVCWMCDWAINLAGDMQDSSNPTDDLQRALSKESFPAIHEWTQRFRKLANEAETSNLGAGPLEEGSEAEDRVVQKILSSTLTEKADIGINESDVLVKIDGLKAGQKVSVSPSDFGFNHKDQGILVGLSDDEVVIEMKVPGGGNDGMLRLHYPRINFEVVAV</sequence>
<organism evidence="2 3">
    <name type="scientific">Ramularia collo-cygni</name>
    <dbReference type="NCBI Taxonomy" id="112498"/>
    <lineage>
        <taxon>Eukaryota</taxon>
        <taxon>Fungi</taxon>
        <taxon>Dikarya</taxon>
        <taxon>Ascomycota</taxon>
        <taxon>Pezizomycotina</taxon>
        <taxon>Dothideomycetes</taxon>
        <taxon>Dothideomycetidae</taxon>
        <taxon>Mycosphaerellales</taxon>
        <taxon>Mycosphaerellaceae</taxon>
        <taxon>Ramularia</taxon>
    </lineage>
</organism>
<evidence type="ECO:0000259" key="1">
    <source>
        <dbReference type="Pfam" id="PF25907"/>
    </source>
</evidence>
<dbReference type="Gene3D" id="3.40.30.110">
    <property type="match status" value="2"/>
</dbReference>
<dbReference type="Proteomes" id="UP000225277">
    <property type="component" value="Unassembled WGS sequence"/>
</dbReference>
<dbReference type="InterPro" id="IPR058268">
    <property type="entry name" value="DUF7962"/>
</dbReference>
<dbReference type="InterPro" id="IPR036282">
    <property type="entry name" value="Glutathione-S-Trfase_C_sf"/>
</dbReference>
<proteinExistence type="predicted"/>
<reference evidence="2 3" key="1">
    <citation type="submission" date="2016-03" db="EMBL/GenBank/DDBJ databases">
        <authorList>
            <person name="Ploux O."/>
        </authorList>
    </citation>
    <scope>NUCLEOTIDE SEQUENCE [LARGE SCALE GENOMIC DNA]</scope>
    <source>
        <strain evidence="2 3">URUG2</strain>
    </source>
</reference>
<dbReference type="GeneID" id="35604354"/>
<dbReference type="Pfam" id="PF25907">
    <property type="entry name" value="DUF7962"/>
    <property type="match status" value="1"/>
</dbReference>